<evidence type="ECO:0000313" key="5">
    <source>
        <dbReference type="Proteomes" id="UP000762676"/>
    </source>
</evidence>
<accession>A0AAV4GER0</accession>
<dbReference type="Pfam" id="PF00077">
    <property type="entry name" value="RVP"/>
    <property type="match status" value="1"/>
</dbReference>
<dbReference type="InterPro" id="IPR021109">
    <property type="entry name" value="Peptidase_aspartic_dom_sf"/>
</dbReference>
<evidence type="ECO:0000256" key="1">
    <source>
        <dbReference type="ARBA" id="ARBA00022801"/>
    </source>
</evidence>
<comment type="caution">
    <text evidence="4">The sequence shown here is derived from an EMBL/GenBank/DDBJ whole genome shotgun (WGS) entry which is preliminary data.</text>
</comment>
<proteinExistence type="predicted"/>
<dbReference type="Proteomes" id="UP000762676">
    <property type="component" value="Unassembled WGS sequence"/>
</dbReference>
<organism evidence="4 5">
    <name type="scientific">Elysia marginata</name>
    <dbReference type="NCBI Taxonomy" id="1093978"/>
    <lineage>
        <taxon>Eukaryota</taxon>
        <taxon>Metazoa</taxon>
        <taxon>Spiralia</taxon>
        <taxon>Lophotrochozoa</taxon>
        <taxon>Mollusca</taxon>
        <taxon>Gastropoda</taxon>
        <taxon>Heterobranchia</taxon>
        <taxon>Euthyneura</taxon>
        <taxon>Panpulmonata</taxon>
        <taxon>Sacoglossa</taxon>
        <taxon>Placobranchoidea</taxon>
        <taxon>Plakobranchidae</taxon>
        <taxon>Elysia</taxon>
    </lineage>
</organism>
<gene>
    <name evidence="4" type="ORF">ElyMa_005982100</name>
</gene>
<evidence type="ECO:0000256" key="2">
    <source>
        <dbReference type="SAM" id="MobiDB-lite"/>
    </source>
</evidence>
<dbReference type="GO" id="GO:0016787">
    <property type="term" value="F:hydrolase activity"/>
    <property type="evidence" value="ECO:0007669"/>
    <property type="project" value="UniProtKB-KW"/>
</dbReference>
<keyword evidence="5" id="KW-1185">Reference proteome</keyword>
<reference evidence="4 5" key="1">
    <citation type="journal article" date="2021" name="Elife">
        <title>Chloroplast acquisition without the gene transfer in kleptoplastic sea slugs, Plakobranchus ocellatus.</title>
        <authorList>
            <person name="Maeda T."/>
            <person name="Takahashi S."/>
            <person name="Yoshida T."/>
            <person name="Shimamura S."/>
            <person name="Takaki Y."/>
            <person name="Nagai Y."/>
            <person name="Toyoda A."/>
            <person name="Suzuki Y."/>
            <person name="Arimoto A."/>
            <person name="Ishii H."/>
            <person name="Satoh N."/>
            <person name="Nishiyama T."/>
            <person name="Hasebe M."/>
            <person name="Maruyama T."/>
            <person name="Minagawa J."/>
            <person name="Obokata J."/>
            <person name="Shigenobu S."/>
        </authorList>
    </citation>
    <scope>NUCLEOTIDE SEQUENCE [LARGE SCALE GENOMIC DNA]</scope>
</reference>
<protein>
    <submittedName>
        <fullName evidence="4">Pol polyprotein</fullName>
    </submittedName>
</protein>
<name>A0AAV4GER0_9GAST</name>
<feature type="domain" description="Retropepsins" evidence="3">
    <location>
        <begin position="33"/>
        <end position="122"/>
    </location>
</feature>
<feature type="compositionally biased region" description="Low complexity" evidence="2">
    <location>
        <begin position="264"/>
        <end position="281"/>
    </location>
</feature>
<dbReference type="InterPro" id="IPR050951">
    <property type="entry name" value="Retrovirus_Pol_polyprotein"/>
</dbReference>
<feature type="region of interest" description="Disordered" evidence="2">
    <location>
        <begin position="248"/>
        <end position="322"/>
    </location>
</feature>
<dbReference type="InterPro" id="IPR018061">
    <property type="entry name" value="Retropepsins"/>
</dbReference>
<sequence>MVDLNIQDDSEDDEYPAMIGTLKDAKASKDWNVNVLLDGKEVIFKIDTGAAVAVIPLAKVPKKVIIEKTSKKLLGPGNEELKVLGKIKANLTKNKKKCQEEIYVIQGLEQPLLGRPAIEALNLLQRINSFKATQESVDFKKEFPELFTGLGKLQKEYKIQLKDDVVPHKISSPRRIPVPLRKDVEIELQKLQEQDIIKKVTEPTDWCSGQKVWIITPKHQEAVITRQVEQQSKRSYIIETQWGQQRRNRFQLRKRDETSPSDGSSAALPSAASTLPRSSRTPTMMTSDCGTGEGITDTLVTSPTSAAAPQAQPSISPQNDRMTNMTRNYHTLSGREIKPPHIFYL</sequence>
<dbReference type="PANTHER" id="PTHR37984:SF11">
    <property type="entry name" value="INTEGRASE CATALYTIC DOMAIN-CONTAINING PROTEIN"/>
    <property type="match status" value="1"/>
</dbReference>
<feature type="compositionally biased region" description="Low complexity" evidence="2">
    <location>
        <begin position="301"/>
        <end position="318"/>
    </location>
</feature>
<dbReference type="Gene3D" id="2.40.70.10">
    <property type="entry name" value="Acid Proteases"/>
    <property type="match status" value="1"/>
</dbReference>
<dbReference type="SUPFAM" id="SSF50630">
    <property type="entry name" value="Acid proteases"/>
    <property type="match status" value="1"/>
</dbReference>
<keyword evidence="1" id="KW-0378">Hydrolase</keyword>
<dbReference type="PANTHER" id="PTHR37984">
    <property type="entry name" value="PROTEIN CBG26694"/>
    <property type="match status" value="1"/>
</dbReference>
<dbReference type="EMBL" id="BMAT01012023">
    <property type="protein sequence ID" value="GFR83714.1"/>
    <property type="molecule type" value="Genomic_DNA"/>
</dbReference>
<evidence type="ECO:0000259" key="3">
    <source>
        <dbReference type="Pfam" id="PF00077"/>
    </source>
</evidence>
<dbReference type="AlphaFoldDB" id="A0AAV4GER0"/>
<evidence type="ECO:0000313" key="4">
    <source>
        <dbReference type="EMBL" id="GFR83714.1"/>
    </source>
</evidence>